<evidence type="ECO:0000259" key="2">
    <source>
        <dbReference type="Pfam" id="PF08245"/>
    </source>
</evidence>
<dbReference type="Gene3D" id="3.90.190.20">
    <property type="entry name" value="Mur ligase, C-terminal domain"/>
    <property type="match status" value="1"/>
</dbReference>
<dbReference type="InterPro" id="IPR036565">
    <property type="entry name" value="Mur-like_cat_sf"/>
</dbReference>
<dbReference type="InterPro" id="IPR036615">
    <property type="entry name" value="Mur_ligase_C_dom_sf"/>
</dbReference>
<dbReference type="SUPFAM" id="SSF53244">
    <property type="entry name" value="MurD-like peptide ligases, peptide-binding domain"/>
    <property type="match status" value="1"/>
</dbReference>
<dbReference type="SUPFAM" id="SSF53623">
    <property type="entry name" value="MurD-like peptide ligases, catalytic domain"/>
    <property type="match status" value="1"/>
</dbReference>
<reference evidence="4" key="1">
    <citation type="submission" date="2017-02" db="EMBL/GenBank/DDBJ databases">
        <authorList>
            <person name="Varghese N."/>
            <person name="Submissions S."/>
        </authorList>
    </citation>
    <scope>NUCLEOTIDE SEQUENCE [LARGE SCALE GENOMIC DNA]</scope>
    <source>
        <strain evidence="4">DSM 24091</strain>
    </source>
</reference>
<dbReference type="GO" id="GO:0005524">
    <property type="term" value="F:ATP binding"/>
    <property type="evidence" value="ECO:0007669"/>
    <property type="project" value="InterPro"/>
</dbReference>
<dbReference type="InterPro" id="IPR050061">
    <property type="entry name" value="MurCDEF_pg_biosynth"/>
</dbReference>
<dbReference type="PANTHER" id="PTHR43445">
    <property type="entry name" value="UDP-N-ACETYLMURAMATE--L-ALANINE LIGASE-RELATED"/>
    <property type="match status" value="1"/>
</dbReference>
<dbReference type="Gene3D" id="3.40.1190.10">
    <property type="entry name" value="Mur-like, catalytic domain"/>
    <property type="match status" value="1"/>
</dbReference>
<name>A0A1T5CJJ0_9SPHI</name>
<organism evidence="3 4">
    <name type="scientific">Sphingobacterium nematocida</name>
    <dbReference type="NCBI Taxonomy" id="1513896"/>
    <lineage>
        <taxon>Bacteria</taxon>
        <taxon>Pseudomonadati</taxon>
        <taxon>Bacteroidota</taxon>
        <taxon>Sphingobacteriia</taxon>
        <taxon>Sphingobacteriales</taxon>
        <taxon>Sphingobacteriaceae</taxon>
        <taxon>Sphingobacterium</taxon>
    </lineage>
</organism>
<proteinExistence type="predicted"/>
<dbReference type="Proteomes" id="UP000190150">
    <property type="component" value="Unassembled WGS sequence"/>
</dbReference>
<evidence type="ECO:0000313" key="3">
    <source>
        <dbReference type="EMBL" id="SKB59642.1"/>
    </source>
</evidence>
<dbReference type="RefSeq" id="WP_079642349.1">
    <property type="nucleotide sequence ID" value="NZ_FUZF01000004.1"/>
</dbReference>
<evidence type="ECO:0000259" key="1">
    <source>
        <dbReference type="Pfam" id="PF01225"/>
    </source>
</evidence>
<feature type="domain" description="Mur ligase N-terminal catalytic" evidence="1">
    <location>
        <begin position="2"/>
        <end position="98"/>
    </location>
</feature>
<dbReference type="SUPFAM" id="SSF51984">
    <property type="entry name" value="MurCD N-terminal domain"/>
    <property type="match status" value="1"/>
</dbReference>
<dbReference type="OrthoDB" id="9804126at2"/>
<keyword evidence="3" id="KW-0436">Ligase</keyword>
<dbReference type="STRING" id="1513896.SAMN05660841_01373"/>
<keyword evidence="4" id="KW-1185">Reference proteome</keyword>
<dbReference type="Pfam" id="PF08245">
    <property type="entry name" value="Mur_ligase_M"/>
    <property type="match status" value="1"/>
</dbReference>
<dbReference type="AlphaFoldDB" id="A0A1T5CJJ0"/>
<dbReference type="Gene3D" id="3.40.50.720">
    <property type="entry name" value="NAD(P)-binding Rossmann-like Domain"/>
    <property type="match status" value="1"/>
</dbReference>
<feature type="domain" description="Mur ligase central" evidence="2">
    <location>
        <begin position="108"/>
        <end position="284"/>
    </location>
</feature>
<evidence type="ECO:0000313" key="4">
    <source>
        <dbReference type="Proteomes" id="UP000190150"/>
    </source>
</evidence>
<dbReference type="GO" id="GO:0016881">
    <property type="term" value="F:acid-amino acid ligase activity"/>
    <property type="evidence" value="ECO:0007669"/>
    <property type="project" value="InterPro"/>
</dbReference>
<protein>
    <submittedName>
        <fullName evidence="3">UDP-N-acetylmuramate: L-alanyl-gamma-D-glutamyl-meso-diaminopimelate ligase</fullName>
    </submittedName>
</protein>
<gene>
    <name evidence="3" type="ORF">SAMN05660841_01373</name>
</gene>
<dbReference type="InterPro" id="IPR013221">
    <property type="entry name" value="Mur_ligase_cen"/>
</dbReference>
<dbReference type="InterPro" id="IPR000713">
    <property type="entry name" value="Mur_ligase_N"/>
</dbReference>
<dbReference type="PANTHER" id="PTHR43445:SF5">
    <property type="entry name" value="UDP-N-ACETYLMURAMATE--L-ALANYL-GAMMA-D-GLUTAMYL-MESO-2,6-DIAMINOHEPTANDIOATE LIGASE"/>
    <property type="match status" value="1"/>
</dbReference>
<dbReference type="Pfam" id="PF01225">
    <property type="entry name" value="Mur_ligase"/>
    <property type="match status" value="1"/>
</dbReference>
<sequence length="457" mass="51896">MRIHFIAIGGSVMHNLAISLAKLGHQVTGSDDQIVEPSKSRLKEASLLPEQIGWNADKITADIDAVILGKHALADNVELMKAQELKVKIYSFPEFVYEHSIDKIRVVIAGTYGKTTIISMIMHVLKYLNRDFDYLVGAKLEGFDALIKLTSTAPIMLIEGDEFYASSIDLHSKFHYYHPNIALISNIQWDNFKMLMTEEEYLGQFETFIDTIVPKGTLIYNKEDSNVVKIVGETKDCKINRHGYRLPNYTINKGVTYLEVGENDIPLQVIGKQNLSNIAGAYTVCEWLGIKRDEFYEAIRNFKSSIRYLEFVASAEGSVVYQDFAHTPTKLKSSIHAIKEQFSDFKLLTIIELNPYDVIEGDKLEQYDSSMMESDTSIVFINKSNIKEKNVVLDNIVDRIVKVFNHPNLLVITDPMDLYGFLEVFDSKGYNMLFMSSSNYSGINMLKFADKFLTKVS</sequence>
<accession>A0A1T5CJJ0</accession>
<dbReference type="EMBL" id="FUZF01000004">
    <property type="protein sequence ID" value="SKB59642.1"/>
    <property type="molecule type" value="Genomic_DNA"/>
</dbReference>